<keyword evidence="3" id="KW-1185">Reference proteome</keyword>
<feature type="region of interest" description="Disordered" evidence="1">
    <location>
        <begin position="245"/>
        <end position="300"/>
    </location>
</feature>
<evidence type="ECO:0000256" key="2">
    <source>
        <dbReference type="SAM" id="SignalP"/>
    </source>
</evidence>
<feature type="chain" id="PRO_5010215535" evidence="2">
    <location>
        <begin position="22"/>
        <end position="300"/>
    </location>
</feature>
<sequence>MHVLATATICLLFQAFHGYLADGFERDTRGLGIMRMGKRANQLKMIRLGRGMRMLRLGKRGDPYMYGYPYDLFYEPRNDIAEQFRRQIPTYPRIGKDLDYAPFSEEWNWPAANPRPRVGKELQDYEWAAAEEANHDASLPFVLSRKKRSAVDRPESHYDEKKGSPSLPRLGEPTAKRSDDEPLPYLPNEDYEQYVRGIIPYPRIGRYEAYDMPPVYDEDPYFDTYADKRAFRGLRLGKRMRMLRLGRSDSQKTNDLSKEDSDFSQHEEKRKMRMLRLGKRSENSKISKVAPAKNEIASKN</sequence>
<organism evidence="3 4">
    <name type="scientific">Lingula anatina</name>
    <name type="common">Brachiopod</name>
    <name type="synonym">Lingula unguis</name>
    <dbReference type="NCBI Taxonomy" id="7574"/>
    <lineage>
        <taxon>Eukaryota</taxon>
        <taxon>Metazoa</taxon>
        <taxon>Spiralia</taxon>
        <taxon>Lophotrochozoa</taxon>
        <taxon>Brachiopoda</taxon>
        <taxon>Linguliformea</taxon>
        <taxon>Lingulata</taxon>
        <taxon>Lingulida</taxon>
        <taxon>Linguloidea</taxon>
        <taxon>Lingulidae</taxon>
        <taxon>Lingula</taxon>
    </lineage>
</organism>
<gene>
    <name evidence="4" type="primary">LOC106174053</name>
</gene>
<reference evidence="4" key="1">
    <citation type="submission" date="2025-08" db="UniProtKB">
        <authorList>
            <consortium name="RefSeq"/>
        </authorList>
    </citation>
    <scope>IDENTIFICATION</scope>
    <source>
        <tissue evidence="4">Gonads</tissue>
    </source>
</reference>
<proteinExistence type="predicted"/>
<dbReference type="RefSeq" id="XP_013410884.1">
    <property type="nucleotide sequence ID" value="XM_013555430.1"/>
</dbReference>
<dbReference type="KEGG" id="lak:106174053"/>
<evidence type="ECO:0000313" key="4">
    <source>
        <dbReference type="RefSeq" id="XP_013410884.1"/>
    </source>
</evidence>
<feature type="signal peptide" evidence="2">
    <location>
        <begin position="1"/>
        <end position="21"/>
    </location>
</feature>
<feature type="region of interest" description="Disordered" evidence="1">
    <location>
        <begin position="150"/>
        <end position="187"/>
    </location>
</feature>
<feature type="compositionally biased region" description="Basic and acidic residues" evidence="1">
    <location>
        <begin position="246"/>
        <end position="270"/>
    </location>
</feature>
<dbReference type="GO" id="GO:0007218">
    <property type="term" value="P:neuropeptide signaling pathway"/>
    <property type="evidence" value="ECO:0007669"/>
    <property type="project" value="UniProtKB-KW"/>
</dbReference>
<dbReference type="Proteomes" id="UP000085678">
    <property type="component" value="Unplaced"/>
</dbReference>
<keyword evidence="4" id="KW-0527">Neuropeptide</keyword>
<name>A0A1S3JLU5_LINAN</name>
<evidence type="ECO:0000256" key="1">
    <source>
        <dbReference type="SAM" id="MobiDB-lite"/>
    </source>
</evidence>
<dbReference type="GeneID" id="106174053"/>
<dbReference type="InParanoid" id="A0A1S3JLU5"/>
<keyword evidence="2" id="KW-0732">Signal</keyword>
<protein>
    <submittedName>
        <fullName evidence="4">Myomodulin neuropeptides</fullName>
    </submittedName>
</protein>
<feature type="compositionally biased region" description="Basic and acidic residues" evidence="1">
    <location>
        <begin position="150"/>
        <end position="163"/>
    </location>
</feature>
<dbReference type="AlphaFoldDB" id="A0A1S3JLU5"/>
<accession>A0A1S3JLU5</accession>
<evidence type="ECO:0000313" key="3">
    <source>
        <dbReference type="Proteomes" id="UP000085678"/>
    </source>
</evidence>